<dbReference type="Proteomes" id="UP001642484">
    <property type="component" value="Unassembled WGS sequence"/>
</dbReference>
<dbReference type="EMBL" id="CAXAMN010028713">
    <property type="protein sequence ID" value="CAK9117487.1"/>
    <property type="molecule type" value="Genomic_DNA"/>
</dbReference>
<evidence type="ECO:0000256" key="2">
    <source>
        <dbReference type="ARBA" id="ARBA00022679"/>
    </source>
</evidence>
<evidence type="ECO:0000256" key="1">
    <source>
        <dbReference type="ARBA" id="ARBA00022603"/>
    </source>
</evidence>
<evidence type="ECO:0008006" key="7">
    <source>
        <dbReference type="Google" id="ProtNLM"/>
    </source>
</evidence>
<sequence>AIRVGSDFSGLGSFELAAERVGRVIGRTTVNMFSCDVNRHCQKMLLENHRPFKFYPDITQRDHQSMDCCDWYGAGFPCQPFSSAGLGLGVDDCQKRGLLVADSLAYVVSKRPSLVVYENVKGIMDKKHASLLQWVIKTLEDNSYRVYTRLLNTQDFGIPHHRWPAPIPCPPLDEFLGHDGDDGRPGSLPPRKHTRPYENVKEAYKRIRSDGRNPSQQCWVIDCQCSMAFLSYRENVSPCLLHSRSSLQSYWCSSLGRYLTTDDRMKLQGYECHDQRAPDSAMNKMLGNAMSVDVVQAVLMQAAWAMGLI</sequence>
<dbReference type="Gene3D" id="3.40.50.150">
    <property type="entry name" value="Vaccinia Virus protein VP39"/>
    <property type="match status" value="1"/>
</dbReference>
<dbReference type="PROSITE" id="PS51679">
    <property type="entry name" value="SAM_MT_C5"/>
    <property type="match status" value="1"/>
</dbReference>
<dbReference type="PANTHER" id="PTHR46098">
    <property type="entry name" value="TRNA (CYTOSINE(38)-C(5))-METHYLTRANSFERASE"/>
    <property type="match status" value="1"/>
</dbReference>
<feature type="non-terminal residue" evidence="5">
    <location>
        <position position="1"/>
    </location>
</feature>
<evidence type="ECO:0000256" key="4">
    <source>
        <dbReference type="PROSITE-ProRule" id="PRU01016"/>
    </source>
</evidence>
<keyword evidence="2 4" id="KW-0808">Transferase</keyword>
<dbReference type="PANTHER" id="PTHR46098:SF1">
    <property type="entry name" value="TRNA (CYTOSINE(38)-C(5))-METHYLTRANSFERASE"/>
    <property type="match status" value="1"/>
</dbReference>
<comment type="caution">
    <text evidence="5">The sequence shown here is derived from an EMBL/GenBank/DDBJ whole genome shotgun (WGS) entry which is preliminary data.</text>
</comment>
<reference evidence="5 6" key="1">
    <citation type="submission" date="2024-02" db="EMBL/GenBank/DDBJ databases">
        <authorList>
            <person name="Chen Y."/>
            <person name="Shah S."/>
            <person name="Dougan E. K."/>
            <person name="Thang M."/>
            <person name="Chan C."/>
        </authorList>
    </citation>
    <scope>NUCLEOTIDE SEQUENCE [LARGE SCALE GENOMIC DNA]</scope>
</reference>
<evidence type="ECO:0000313" key="5">
    <source>
        <dbReference type="EMBL" id="CAK9117487.1"/>
    </source>
</evidence>
<keyword evidence="1 4" id="KW-0489">Methyltransferase</keyword>
<dbReference type="InterPro" id="IPR050750">
    <property type="entry name" value="C5-MTase"/>
</dbReference>
<gene>
    <name evidence="5" type="ORF">CCMP2556_LOCUS54806</name>
</gene>
<keyword evidence="6" id="KW-1185">Reference proteome</keyword>
<proteinExistence type="inferred from homology"/>
<organism evidence="5 6">
    <name type="scientific">Durusdinium trenchii</name>
    <dbReference type="NCBI Taxonomy" id="1381693"/>
    <lineage>
        <taxon>Eukaryota</taxon>
        <taxon>Sar</taxon>
        <taxon>Alveolata</taxon>
        <taxon>Dinophyceae</taxon>
        <taxon>Suessiales</taxon>
        <taxon>Symbiodiniaceae</taxon>
        <taxon>Durusdinium</taxon>
    </lineage>
</organism>
<dbReference type="Pfam" id="PF00145">
    <property type="entry name" value="DNA_methylase"/>
    <property type="match status" value="1"/>
</dbReference>
<dbReference type="NCBIfam" id="TIGR00675">
    <property type="entry name" value="dcm"/>
    <property type="match status" value="1"/>
</dbReference>
<evidence type="ECO:0000313" key="6">
    <source>
        <dbReference type="Proteomes" id="UP001642484"/>
    </source>
</evidence>
<comment type="similarity">
    <text evidence="4">Belongs to the class I-like SAM-binding methyltransferase superfamily. C5-methyltransferase family.</text>
</comment>
<feature type="active site" evidence="4">
    <location>
        <position position="78"/>
    </location>
</feature>
<evidence type="ECO:0000256" key="3">
    <source>
        <dbReference type="ARBA" id="ARBA00022691"/>
    </source>
</evidence>
<protein>
    <recommendedName>
        <fullName evidence="7">DNA (cytosine-5-)-methyltransferase</fullName>
    </recommendedName>
</protein>
<dbReference type="InterPro" id="IPR001525">
    <property type="entry name" value="C5_MeTfrase"/>
</dbReference>
<keyword evidence="3 4" id="KW-0949">S-adenosyl-L-methionine</keyword>
<name>A0ABP0SYJ4_9DINO</name>
<accession>A0ABP0SYJ4</accession>
<dbReference type="InterPro" id="IPR029063">
    <property type="entry name" value="SAM-dependent_MTases_sf"/>
</dbReference>
<dbReference type="SUPFAM" id="SSF53335">
    <property type="entry name" value="S-adenosyl-L-methionine-dependent methyltransferases"/>
    <property type="match status" value="1"/>
</dbReference>